<evidence type="ECO:0000256" key="1">
    <source>
        <dbReference type="ARBA" id="ARBA00010458"/>
    </source>
</evidence>
<dbReference type="InterPro" id="IPR040170">
    <property type="entry name" value="Cytosol_ACT"/>
</dbReference>
<dbReference type="CDD" id="cd03442">
    <property type="entry name" value="BFIT_BACH"/>
    <property type="match status" value="1"/>
</dbReference>
<name>A0ABS9DXV7_9PROT</name>
<dbReference type="Gene3D" id="3.10.129.10">
    <property type="entry name" value="Hotdog Thioesterase"/>
    <property type="match status" value="1"/>
</dbReference>
<dbReference type="EMBL" id="JAKGBZ010000024">
    <property type="protein sequence ID" value="MCF3947518.1"/>
    <property type="molecule type" value="Genomic_DNA"/>
</dbReference>
<proteinExistence type="inferred from homology"/>
<evidence type="ECO:0000259" key="4">
    <source>
        <dbReference type="PROSITE" id="PS51770"/>
    </source>
</evidence>
<dbReference type="PROSITE" id="PS51770">
    <property type="entry name" value="HOTDOG_ACOT"/>
    <property type="match status" value="1"/>
</dbReference>
<keyword evidence="2 3" id="KW-0378">Hydrolase</keyword>
<protein>
    <submittedName>
        <fullName evidence="5">Acyl-CoA thioesterase</fullName>
    </submittedName>
</protein>
<evidence type="ECO:0000256" key="2">
    <source>
        <dbReference type="ARBA" id="ARBA00022801"/>
    </source>
</evidence>
<dbReference type="RefSeq" id="WP_235704763.1">
    <property type="nucleotide sequence ID" value="NZ_JAKGBZ010000024.1"/>
</dbReference>
<reference evidence="5 6" key="1">
    <citation type="submission" date="2022-01" db="EMBL/GenBank/DDBJ databases">
        <authorList>
            <person name="Won M."/>
            <person name="Kim S.-J."/>
            <person name="Kwon S.-W."/>
        </authorList>
    </citation>
    <scope>NUCLEOTIDE SEQUENCE [LARGE SCALE GENOMIC DNA]</scope>
    <source>
        <strain evidence="5 6">KCTC 23505</strain>
    </source>
</reference>
<dbReference type="Proteomes" id="UP001521209">
    <property type="component" value="Unassembled WGS sequence"/>
</dbReference>
<comment type="caution">
    <text evidence="5">The sequence shown here is derived from an EMBL/GenBank/DDBJ whole genome shotgun (WGS) entry which is preliminary data.</text>
</comment>
<evidence type="ECO:0000313" key="5">
    <source>
        <dbReference type="EMBL" id="MCF3947518.1"/>
    </source>
</evidence>
<gene>
    <name evidence="5" type="ORF">L2A60_12600</name>
</gene>
<dbReference type="SUPFAM" id="SSF54637">
    <property type="entry name" value="Thioesterase/thiol ester dehydrase-isomerase"/>
    <property type="match status" value="1"/>
</dbReference>
<dbReference type="InterPro" id="IPR006683">
    <property type="entry name" value="Thioestr_dom"/>
</dbReference>
<accession>A0ABS9DXV7</accession>
<comment type="similarity">
    <text evidence="1">Belongs to the acyl coenzyme A hydrolase family.</text>
</comment>
<organism evidence="5 6">
    <name type="scientific">Acidiphilium iwatense</name>
    <dbReference type="NCBI Taxonomy" id="768198"/>
    <lineage>
        <taxon>Bacteria</taxon>
        <taxon>Pseudomonadati</taxon>
        <taxon>Pseudomonadota</taxon>
        <taxon>Alphaproteobacteria</taxon>
        <taxon>Acetobacterales</taxon>
        <taxon>Acidocellaceae</taxon>
        <taxon>Acidiphilium</taxon>
    </lineage>
</organism>
<dbReference type="InterPro" id="IPR033120">
    <property type="entry name" value="HOTDOG_ACOT"/>
</dbReference>
<sequence>MPQTDEAETPPDATPMIRAIAMPADANANGDIFGGWLMAQMDLGGSNLAGRIAHGRIATVAVDAMSFIRPVKIGDEVSVYADLVSVGRTSIRVNVEAWRRARDSASERRVTKAVFTFVAIDSEGRPRPIAAGSADLR</sequence>
<evidence type="ECO:0000256" key="3">
    <source>
        <dbReference type="PROSITE-ProRule" id="PRU01106"/>
    </source>
</evidence>
<dbReference type="InterPro" id="IPR029069">
    <property type="entry name" value="HotDog_dom_sf"/>
</dbReference>
<feature type="domain" description="HotDog ACOT-type" evidence="4">
    <location>
        <begin position="11"/>
        <end position="123"/>
    </location>
</feature>
<dbReference type="Pfam" id="PF03061">
    <property type="entry name" value="4HBT"/>
    <property type="match status" value="1"/>
</dbReference>
<dbReference type="PANTHER" id="PTHR11049">
    <property type="entry name" value="ACYL COENZYME A THIOESTER HYDROLASE"/>
    <property type="match status" value="1"/>
</dbReference>
<keyword evidence="6" id="KW-1185">Reference proteome</keyword>
<dbReference type="PANTHER" id="PTHR11049:SF5">
    <property type="entry name" value="ACYL-COA THIOESTER HYDROLASE YCIA"/>
    <property type="match status" value="1"/>
</dbReference>
<evidence type="ECO:0000313" key="6">
    <source>
        <dbReference type="Proteomes" id="UP001521209"/>
    </source>
</evidence>